<evidence type="ECO:0008006" key="3">
    <source>
        <dbReference type="Google" id="ProtNLM"/>
    </source>
</evidence>
<dbReference type="EMBL" id="JPMI01000025">
    <property type="protein sequence ID" value="KFA94205.1"/>
    <property type="molecule type" value="Genomic_DNA"/>
</dbReference>
<organism evidence="1 2">
    <name type="scientific">Archangium violaceum Cb vi76</name>
    <dbReference type="NCBI Taxonomy" id="1406225"/>
    <lineage>
        <taxon>Bacteria</taxon>
        <taxon>Pseudomonadati</taxon>
        <taxon>Myxococcota</taxon>
        <taxon>Myxococcia</taxon>
        <taxon>Myxococcales</taxon>
        <taxon>Cystobacterineae</taxon>
        <taxon>Archangiaceae</taxon>
        <taxon>Archangium</taxon>
    </lineage>
</organism>
<protein>
    <recommendedName>
        <fullName evidence="3">Internalin</fullName>
    </recommendedName>
</protein>
<proteinExistence type="predicted"/>
<gene>
    <name evidence="1" type="ORF">Q664_04610</name>
</gene>
<comment type="caution">
    <text evidence="1">The sequence shown here is derived from an EMBL/GenBank/DDBJ whole genome shotgun (WGS) entry which is preliminary data.</text>
</comment>
<sequence length="610" mass="64865">MRLMHQVGARGPGGVLTLLVGVLVLSAAQARAGTFLSRGAAAVLPGMGFESTSERWLGVCVTGDVLTTGQAQSSSYMAAPLRGVALEEALGLPREVVTDTTSATDLLRERFLRTVQEDARSLVLTYGFVVGGRKARLENLRLTGTGNRAAQLGPADRRAACGDELARELEIGGRIFVAIRFDFTSEATRTQFLRETDIAQAPASQVGTKLRAVASYYQGALTISVHALQLGGDPRLLRQLIGGVQGAGALLRCQVSNVAACAQLVEDVRLYMVGTGTQAFWAQVSQGAWSLEQPVGPAPLRVTTESYATAGLLALAQEAPHGVSPAYAAARTRLAQQLATASGDVRRMQALASGFPLSRLQSRELEPALEVAGTHVALLRGVLERCAENVSACLAREQQLASGLLRPYSMRVANAPEWFLPLCLAQTQAPDPALKLDVLRAEAGETDCVRASEALEELSFLSLRSKGLTDARPLAWLGAVRQVDVRDNQLASFTPLGTLANMERLQASYNQASAVAPLVPLELLRDVRVQGNPLGDAALMRARQLPVAFLTEEDVCAAARLALLSRGLLSQADHDRYTQEGLGPVFATAARDVPPIGWVPCTQAARALDP</sequence>
<accession>A0A084T0H0</accession>
<dbReference type="AlphaFoldDB" id="A0A084T0H0"/>
<evidence type="ECO:0000313" key="1">
    <source>
        <dbReference type="EMBL" id="KFA94205.1"/>
    </source>
</evidence>
<dbReference type="Proteomes" id="UP000028547">
    <property type="component" value="Unassembled WGS sequence"/>
</dbReference>
<reference evidence="1 2" key="1">
    <citation type="submission" date="2014-07" db="EMBL/GenBank/DDBJ databases">
        <title>Draft Genome Sequence of Gephyronic Acid Producer, Cystobacter violaceus Strain Cb vi76.</title>
        <authorList>
            <person name="Stevens D.C."/>
            <person name="Young J."/>
            <person name="Carmichael R."/>
            <person name="Tan J."/>
            <person name="Taylor R.E."/>
        </authorList>
    </citation>
    <scope>NUCLEOTIDE SEQUENCE [LARGE SCALE GENOMIC DNA]</scope>
    <source>
        <strain evidence="1 2">Cb vi76</strain>
    </source>
</reference>
<dbReference type="RefSeq" id="WP_043390150.1">
    <property type="nucleotide sequence ID" value="NZ_JPMI01000025.1"/>
</dbReference>
<evidence type="ECO:0000313" key="2">
    <source>
        <dbReference type="Proteomes" id="UP000028547"/>
    </source>
</evidence>
<dbReference type="Gene3D" id="3.80.10.10">
    <property type="entry name" value="Ribonuclease Inhibitor"/>
    <property type="match status" value="1"/>
</dbReference>
<name>A0A084T0H0_9BACT</name>
<dbReference type="InterPro" id="IPR032675">
    <property type="entry name" value="LRR_dom_sf"/>
</dbReference>
<dbReference type="SUPFAM" id="SSF52058">
    <property type="entry name" value="L domain-like"/>
    <property type="match status" value="1"/>
</dbReference>